<organism evidence="1 2">
    <name type="scientific">Onchocerca volvulus</name>
    <dbReference type="NCBI Taxonomy" id="6282"/>
    <lineage>
        <taxon>Eukaryota</taxon>
        <taxon>Metazoa</taxon>
        <taxon>Ecdysozoa</taxon>
        <taxon>Nematoda</taxon>
        <taxon>Chromadorea</taxon>
        <taxon>Rhabditida</taxon>
        <taxon>Spirurina</taxon>
        <taxon>Spiruromorpha</taxon>
        <taxon>Filarioidea</taxon>
        <taxon>Onchocercidae</taxon>
        <taxon>Onchocerca</taxon>
    </lineage>
</organism>
<reference evidence="2" key="1">
    <citation type="submission" date="2013-10" db="EMBL/GenBank/DDBJ databases">
        <title>Genome sequencing of Onchocerca volvulus.</title>
        <authorList>
            <person name="Cotton J."/>
            <person name="Tsai J."/>
            <person name="Stanley E."/>
            <person name="Tracey A."/>
            <person name="Holroyd N."/>
            <person name="Lustigman S."/>
            <person name="Berriman M."/>
        </authorList>
    </citation>
    <scope>NUCLEOTIDE SEQUENCE</scope>
</reference>
<keyword evidence="2" id="KW-1185">Reference proteome</keyword>
<protein>
    <submittedName>
        <fullName evidence="1">Uncharacterized protein</fullName>
    </submittedName>
</protein>
<sequence>MAQLEHTFNVYASFKQARRQTHRKFENRLKTFRTTIPLIIRFTEYNSFITAIGRSFLDGATIMSLFRRKYANRYGYKLKIILFNS</sequence>
<dbReference type="EMBL" id="CMVM020000248">
    <property type="status" value="NOT_ANNOTATED_CDS"/>
    <property type="molecule type" value="Genomic_DNA"/>
</dbReference>
<proteinExistence type="predicted"/>
<evidence type="ECO:0000313" key="1">
    <source>
        <dbReference type="EnsemblMetazoa" id="OVOC8492.1"/>
    </source>
</evidence>
<dbReference type="AlphaFoldDB" id="A0A8R1Y5B6"/>
<reference evidence="1" key="2">
    <citation type="submission" date="2022-06" db="UniProtKB">
        <authorList>
            <consortium name="EnsemblMetazoa"/>
        </authorList>
    </citation>
    <scope>IDENTIFICATION</scope>
</reference>
<name>A0A8R1Y5B6_ONCVO</name>
<dbReference type="EnsemblMetazoa" id="OVOC8492.1">
    <property type="protein sequence ID" value="OVOC8492.1"/>
    <property type="gene ID" value="WBGene00245301"/>
</dbReference>
<accession>A0A8R1Y5B6</accession>
<dbReference type="Proteomes" id="UP000024404">
    <property type="component" value="Unassembled WGS sequence"/>
</dbReference>
<evidence type="ECO:0000313" key="2">
    <source>
        <dbReference type="Proteomes" id="UP000024404"/>
    </source>
</evidence>